<name>A0A9D4S0R7_DREPO</name>
<evidence type="ECO:0000313" key="3">
    <source>
        <dbReference type="Proteomes" id="UP000828390"/>
    </source>
</evidence>
<feature type="region of interest" description="Disordered" evidence="1">
    <location>
        <begin position="63"/>
        <end position="88"/>
    </location>
</feature>
<gene>
    <name evidence="2" type="ORF">DPMN_010124</name>
</gene>
<dbReference type="EMBL" id="JAIWYP010000001">
    <property type="protein sequence ID" value="KAH3886123.1"/>
    <property type="molecule type" value="Genomic_DNA"/>
</dbReference>
<organism evidence="2 3">
    <name type="scientific">Dreissena polymorpha</name>
    <name type="common">Zebra mussel</name>
    <name type="synonym">Mytilus polymorpha</name>
    <dbReference type="NCBI Taxonomy" id="45954"/>
    <lineage>
        <taxon>Eukaryota</taxon>
        <taxon>Metazoa</taxon>
        <taxon>Spiralia</taxon>
        <taxon>Lophotrochozoa</taxon>
        <taxon>Mollusca</taxon>
        <taxon>Bivalvia</taxon>
        <taxon>Autobranchia</taxon>
        <taxon>Heteroconchia</taxon>
        <taxon>Euheterodonta</taxon>
        <taxon>Imparidentia</taxon>
        <taxon>Neoheterodontei</taxon>
        <taxon>Myida</taxon>
        <taxon>Dreissenoidea</taxon>
        <taxon>Dreissenidae</taxon>
        <taxon>Dreissena</taxon>
    </lineage>
</organism>
<accession>A0A9D4S0R7</accession>
<evidence type="ECO:0000256" key="1">
    <source>
        <dbReference type="SAM" id="MobiDB-lite"/>
    </source>
</evidence>
<keyword evidence="3" id="KW-1185">Reference proteome</keyword>
<proteinExistence type="predicted"/>
<protein>
    <submittedName>
        <fullName evidence="2">Uncharacterized protein</fullName>
    </submittedName>
</protein>
<sequence>MASPDCPLEVLVKAHLLLADGHLLFKKLARQVCLQPVQMVHHCLVRNSAVVLPPIAQALPHPPLQGCRTPHGNPGYTPSRTASWAHQGSIEENSKCLVRIP</sequence>
<feature type="compositionally biased region" description="Polar residues" evidence="1">
    <location>
        <begin position="76"/>
        <end position="86"/>
    </location>
</feature>
<evidence type="ECO:0000313" key="2">
    <source>
        <dbReference type="EMBL" id="KAH3886123.1"/>
    </source>
</evidence>
<reference evidence="2" key="2">
    <citation type="submission" date="2020-11" db="EMBL/GenBank/DDBJ databases">
        <authorList>
            <person name="McCartney M.A."/>
            <person name="Auch B."/>
            <person name="Kono T."/>
            <person name="Mallez S."/>
            <person name="Becker A."/>
            <person name="Gohl D.M."/>
            <person name="Silverstein K.A.T."/>
            <person name="Koren S."/>
            <person name="Bechman K.B."/>
            <person name="Herman A."/>
            <person name="Abrahante J.E."/>
            <person name="Garbe J."/>
        </authorList>
    </citation>
    <scope>NUCLEOTIDE SEQUENCE</scope>
    <source>
        <strain evidence="2">Duluth1</strain>
        <tissue evidence="2">Whole animal</tissue>
    </source>
</reference>
<dbReference type="Proteomes" id="UP000828390">
    <property type="component" value="Unassembled WGS sequence"/>
</dbReference>
<dbReference type="AlphaFoldDB" id="A0A9D4S0R7"/>
<comment type="caution">
    <text evidence="2">The sequence shown here is derived from an EMBL/GenBank/DDBJ whole genome shotgun (WGS) entry which is preliminary data.</text>
</comment>
<reference evidence="2" key="1">
    <citation type="journal article" date="2019" name="bioRxiv">
        <title>The Genome of the Zebra Mussel, Dreissena polymorpha: A Resource for Invasive Species Research.</title>
        <authorList>
            <person name="McCartney M.A."/>
            <person name="Auch B."/>
            <person name="Kono T."/>
            <person name="Mallez S."/>
            <person name="Zhang Y."/>
            <person name="Obille A."/>
            <person name="Becker A."/>
            <person name="Abrahante J.E."/>
            <person name="Garbe J."/>
            <person name="Badalamenti J.P."/>
            <person name="Herman A."/>
            <person name="Mangelson H."/>
            <person name="Liachko I."/>
            <person name="Sullivan S."/>
            <person name="Sone E.D."/>
            <person name="Koren S."/>
            <person name="Silverstein K.A.T."/>
            <person name="Beckman K.B."/>
            <person name="Gohl D.M."/>
        </authorList>
    </citation>
    <scope>NUCLEOTIDE SEQUENCE</scope>
    <source>
        <strain evidence="2">Duluth1</strain>
        <tissue evidence="2">Whole animal</tissue>
    </source>
</reference>